<keyword evidence="3" id="KW-1185">Reference proteome</keyword>
<accession>A0ABW0PEE4</accession>
<dbReference type="Proteomes" id="UP001596031">
    <property type="component" value="Unassembled WGS sequence"/>
</dbReference>
<dbReference type="EMBL" id="JBHSMS010000026">
    <property type="protein sequence ID" value="MFC5511026.1"/>
    <property type="molecule type" value="Genomic_DNA"/>
</dbReference>
<evidence type="ECO:0000313" key="3">
    <source>
        <dbReference type="Proteomes" id="UP001596031"/>
    </source>
</evidence>
<evidence type="ECO:0000256" key="1">
    <source>
        <dbReference type="SAM" id="MobiDB-lite"/>
    </source>
</evidence>
<protein>
    <submittedName>
        <fullName evidence="2">Uncharacterized protein</fullName>
    </submittedName>
</protein>
<reference evidence="3" key="1">
    <citation type="journal article" date="2019" name="Int. J. Syst. Evol. Microbiol.">
        <title>The Global Catalogue of Microorganisms (GCM) 10K type strain sequencing project: providing services to taxonomists for standard genome sequencing and annotation.</title>
        <authorList>
            <consortium name="The Broad Institute Genomics Platform"/>
            <consortium name="The Broad Institute Genome Sequencing Center for Infectious Disease"/>
            <person name="Wu L."/>
            <person name="Ma J."/>
        </authorList>
    </citation>
    <scope>NUCLEOTIDE SEQUENCE [LARGE SCALE GENOMIC DNA]</scope>
    <source>
        <strain evidence="3">CCUG 38813</strain>
    </source>
</reference>
<gene>
    <name evidence="2" type="ORF">ACFPOU_07795</name>
</gene>
<name>A0ABW0PEE4_9BURK</name>
<organism evidence="2 3">
    <name type="scientific">Massilia jejuensis</name>
    <dbReference type="NCBI Taxonomy" id="648894"/>
    <lineage>
        <taxon>Bacteria</taxon>
        <taxon>Pseudomonadati</taxon>
        <taxon>Pseudomonadota</taxon>
        <taxon>Betaproteobacteria</taxon>
        <taxon>Burkholderiales</taxon>
        <taxon>Oxalobacteraceae</taxon>
        <taxon>Telluria group</taxon>
        <taxon>Massilia</taxon>
    </lineage>
</organism>
<sequence length="108" mass="11507">MSETRTFNHTAAALLAFDAGAAKRAQAWDTVETNADVDAAELADAHALRAVQEAFHRDTAEINSLANCYRVDLGFMRRMAASSAPAALVPHQADPDDADDQADAPAPR</sequence>
<comment type="caution">
    <text evidence="2">The sequence shown here is derived from an EMBL/GenBank/DDBJ whole genome shotgun (WGS) entry which is preliminary data.</text>
</comment>
<dbReference type="RefSeq" id="WP_379719154.1">
    <property type="nucleotide sequence ID" value="NZ_JBHSMS010000026.1"/>
</dbReference>
<feature type="region of interest" description="Disordered" evidence="1">
    <location>
        <begin position="84"/>
        <end position="108"/>
    </location>
</feature>
<proteinExistence type="predicted"/>
<evidence type="ECO:0000313" key="2">
    <source>
        <dbReference type="EMBL" id="MFC5511026.1"/>
    </source>
</evidence>